<reference evidence="2" key="1">
    <citation type="submission" date="2023-03" db="EMBL/GenBank/DDBJ databases">
        <title>Amycolatopsis taiwanensis NBRC 103393.</title>
        <authorList>
            <person name="Ichikawa N."/>
            <person name="Sato H."/>
            <person name="Tonouchi N."/>
        </authorList>
    </citation>
    <scope>NUCLEOTIDE SEQUENCE</scope>
    <source>
        <strain evidence="2">NBRC 103393</strain>
    </source>
</reference>
<evidence type="ECO:0000313" key="3">
    <source>
        <dbReference type="Proteomes" id="UP001165136"/>
    </source>
</evidence>
<comment type="caution">
    <text evidence="2">The sequence shown here is derived from an EMBL/GenBank/DDBJ whole genome shotgun (WGS) entry which is preliminary data.</text>
</comment>
<protein>
    <submittedName>
        <fullName evidence="2">Uncharacterized protein</fullName>
    </submittedName>
</protein>
<sequence>MTTTDPRRDSTDEERRQAPRGRRVWQVTKTPLQILLGQLVSWALKKWLG</sequence>
<evidence type="ECO:0000313" key="2">
    <source>
        <dbReference type="EMBL" id="GLY63672.1"/>
    </source>
</evidence>
<name>A0A9W6QX81_9PSEU</name>
<dbReference type="EMBL" id="BSTI01000001">
    <property type="protein sequence ID" value="GLY63672.1"/>
    <property type="molecule type" value="Genomic_DNA"/>
</dbReference>
<proteinExistence type="predicted"/>
<dbReference type="RefSeq" id="WP_285485593.1">
    <property type="nucleotide sequence ID" value="NZ_BSTI01000001.1"/>
</dbReference>
<keyword evidence="3" id="KW-1185">Reference proteome</keyword>
<organism evidence="2 3">
    <name type="scientific">Amycolatopsis taiwanensis</name>
    <dbReference type="NCBI Taxonomy" id="342230"/>
    <lineage>
        <taxon>Bacteria</taxon>
        <taxon>Bacillati</taxon>
        <taxon>Actinomycetota</taxon>
        <taxon>Actinomycetes</taxon>
        <taxon>Pseudonocardiales</taxon>
        <taxon>Pseudonocardiaceae</taxon>
        <taxon>Amycolatopsis</taxon>
    </lineage>
</organism>
<feature type="compositionally biased region" description="Basic and acidic residues" evidence="1">
    <location>
        <begin position="1"/>
        <end position="17"/>
    </location>
</feature>
<dbReference type="Proteomes" id="UP001165136">
    <property type="component" value="Unassembled WGS sequence"/>
</dbReference>
<accession>A0A9W6QX81</accession>
<evidence type="ECO:0000256" key="1">
    <source>
        <dbReference type="SAM" id="MobiDB-lite"/>
    </source>
</evidence>
<dbReference type="AlphaFoldDB" id="A0A9W6QX81"/>
<feature type="region of interest" description="Disordered" evidence="1">
    <location>
        <begin position="1"/>
        <end position="22"/>
    </location>
</feature>
<gene>
    <name evidence="2" type="ORF">Atai01_02910</name>
</gene>